<dbReference type="Proteomes" id="UP001227268">
    <property type="component" value="Unassembled WGS sequence"/>
</dbReference>
<evidence type="ECO:0000313" key="1">
    <source>
        <dbReference type="EMBL" id="KAJ9105520.1"/>
    </source>
</evidence>
<dbReference type="EMBL" id="JASBWT010000004">
    <property type="protein sequence ID" value="KAJ9105520.1"/>
    <property type="molecule type" value="Genomic_DNA"/>
</dbReference>
<sequence length="150" mass="16617">MTVEHTTPVTDQQTDPTFITKRDVTAQAIRDAAGRNLVESKKVQKILQELKDLMAKQPDKAEDIVKQAVIALKRNAQELARLIDRREYQGHEPKELENNAEIQTEVGHNESKKDDTMSQTTHVGAPTGSNTSARLTISDVGTALKSQEKG</sequence>
<keyword evidence="2" id="KW-1185">Reference proteome</keyword>
<organism evidence="1 2">
    <name type="scientific">Naganishia friedmannii</name>
    <dbReference type="NCBI Taxonomy" id="89922"/>
    <lineage>
        <taxon>Eukaryota</taxon>
        <taxon>Fungi</taxon>
        <taxon>Dikarya</taxon>
        <taxon>Basidiomycota</taxon>
        <taxon>Agaricomycotina</taxon>
        <taxon>Tremellomycetes</taxon>
        <taxon>Filobasidiales</taxon>
        <taxon>Filobasidiaceae</taxon>
        <taxon>Naganishia</taxon>
    </lineage>
</organism>
<reference evidence="1" key="1">
    <citation type="submission" date="2023-04" db="EMBL/GenBank/DDBJ databases">
        <title>Draft Genome sequencing of Naganishia species isolated from polar environments using Oxford Nanopore Technology.</title>
        <authorList>
            <person name="Leo P."/>
            <person name="Venkateswaran K."/>
        </authorList>
    </citation>
    <scope>NUCLEOTIDE SEQUENCE</scope>
    <source>
        <strain evidence="1">MNA-CCFEE 5423</strain>
    </source>
</reference>
<name>A0ACC2W1A2_9TREE</name>
<proteinExistence type="predicted"/>
<evidence type="ECO:0000313" key="2">
    <source>
        <dbReference type="Proteomes" id="UP001227268"/>
    </source>
</evidence>
<protein>
    <submittedName>
        <fullName evidence="1">Uncharacterized protein</fullName>
    </submittedName>
</protein>
<gene>
    <name evidence="1" type="ORF">QFC21_001891</name>
</gene>
<comment type="caution">
    <text evidence="1">The sequence shown here is derived from an EMBL/GenBank/DDBJ whole genome shotgun (WGS) entry which is preliminary data.</text>
</comment>
<accession>A0ACC2W1A2</accession>